<evidence type="ECO:0000313" key="2">
    <source>
        <dbReference type="EMBL" id="CUR44340.1"/>
    </source>
</evidence>
<gene>
    <name evidence="2" type="ORF">VCM_00138</name>
</gene>
<dbReference type="OrthoDB" id="21069at10239"/>
<dbReference type="KEGG" id="vg:26799106"/>
<keyword evidence="3" id="KW-1185">Reference proteome</keyword>
<accession>A0A0S4L132</accession>
<reference evidence="3" key="1">
    <citation type="submission" date="2015-10" db="EMBL/GenBank/DDBJ databases">
        <authorList>
            <person name="Millard A."/>
        </authorList>
    </citation>
    <scope>NUCLEOTIDE SEQUENCE [LARGE SCALE GENOMIC DNA]</scope>
</reference>
<protein>
    <submittedName>
        <fullName evidence="2">Uncharacterized protein</fullName>
    </submittedName>
</protein>
<feature type="region of interest" description="Disordered" evidence="1">
    <location>
        <begin position="85"/>
        <end position="106"/>
    </location>
</feature>
<dbReference type="Proteomes" id="UP000204441">
    <property type="component" value="Genome"/>
</dbReference>
<dbReference type="EMBL" id="LN887844">
    <property type="protein sequence ID" value="CUR44340.1"/>
    <property type="molecule type" value="Genomic_DNA"/>
</dbReference>
<organism evidence="2 3">
    <name type="scientific">Pseudomonas phage VCM</name>
    <dbReference type="NCBI Taxonomy" id="1729937"/>
    <lineage>
        <taxon>Viruses</taxon>
        <taxon>Duplodnaviria</taxon>
        <taxon>Heunggongvirae</taxon>
        <taxon>Uroviricota</taxon>
        <taxon>Caudoviricetes</taxon>
        <taxon>Vandenendeviridae</taxon>
        <taxon>Gorskivirinae</taxon>
        <taxon>Kremarvirus</taxon>
        <taxon>Kremarvirus VCM</taxon>
        <taxon>Otagovirus VCM</taxon>
    </lineage>
</organism>
<dbReference type="GeneID" id="26799106"/>
<proteinExistence type="predicted"/>
<sequence>MEQKNKGGRPTKAEVAARGVTKTEFEAGLKILKKIYGQSLDTMIEISDDTSIPAKERFRMKQVLVDMYTNLIKADVALKIQLAKGTDAPEEQEADKPLAPIFNFAK</sequence>
<evidence type="ECO:0000256" key="1">
    <source>
        <dbReference type="SAM" id="MobiDB-lite"/>
    </source>
</evidence>
<dbReference type="RefSeq" id="YP_009222719.1">
    <property type="nucleotide sequence ID" value="NC_029065.1"/>
</dbReference>
<evidence type="ECO:0000313" key="3">
    <source>
        <dbReference type="Proteomes" id="UP000204441"/>
    </source>
</evidence>
<name>A0A0S4L132_9CAUD</name>